<dbReference type="RefSeq" id="WP_011899925.1">
    <property type="nucleotide sequence ID" value="NZ_JAAVJF010000001.1"/>
</dbReference>
<evidence type="ECO:0000256" key="2">
    <source>
        <dbReference type="ARBA" id="ARBA00022723"/>
    </source>
</evidence>
<dbReference type="GO" id="GO:0051536">
    <property type="term" value="F:iron-sulfur cluster binding"/>
    <property type="evidence" value="ECO:0007669"/>
    <property type="project" value="UniProtKB-KW"/>
</dbReference>
<feature type="domain" description="Radical SAM core" evidence="5">
    <location>
        <begin position="4"/>
        <end position="210"/>
    </location>
</feature>
<dbReference type="GO" id="GO:0003824">
    <property type="term" value="F:catalytic activity"/>
    <property type="evidence" value="ECO:0007669"/>
    <property type="project" value="InterPro"/>
</dbReference>
<dbReference type="InterPro" id="IPR023885">
    <property type="entry name" value="4Fe4S-binding_SPASM_dom"/>
</dbReference>
<sequence length="337" mass="37848">MSFLAVPDTLVFMYSYKCNFECDHCSIGSSPREPVLLEWEYVEKAIREAYWIPSIKVVVFTGGEPTLFPEHLKRGIKLAADMGFVTRLVTNAWWASTYERAKKFLEELVSLGLRELNISFDRFHLPHLQRFGGFANMVNAARAAVELGLDVVVGTIKLAIEDGQPDYNRIRSKLDEVGLNSVIVTEDFPAPLGRARFKIPRNLLTQINRPKEGIGCIDAVAKTVIHPNGDVTFCCGHAINTEARLLFVVGNIKNESLEEIVARLNRHVLAWYLRVKGPAALMKKLSMEEEVLHPCEVCYLAGTKYMDKLIKIKDELLREILPSTNINTLPVGAHGPN</sequence>
<dbReference type="PROSITE" id="PS51918">
    <property type="entry name" value="RADICAL_SAM"/>
    <property type="match status" value="1"/>
</dbReference>
<keyword evidence="4" id="KW-0411">Iron-sulfur</keyword>
<dbReference type="Gene3D" id="3.20.20.70">
    <property type="entry name" value="Aldolase class I"/>
    <property type="match status" value="1"/>
</dbReference>
<evidence type="ECO:0000313" key="7">
    <source>
        <dbReference type="Proteomes" id="UP000554766"/>
    </source>
</evidence>
<dbReference type="GO" id="GO:0046872">
    <property type="term" value="F:metal ion binding"/>
    <property type="evidence" value="ECO:0007669"/>
    <property type="project" value="UniProtKB-KW"/>
</dbReference>
<dbReference type="InterPro" id="IPR013785">
    <property type="entry name" value="Aldolase_TIM"/>
</dbReference>
<dbReference type="EMBL" id="JAAVJF010000001">
    <property type="protein sequence ID" value="NYR15013.1"/>
    <property type="molecule type" value="Genomic_DNA"/>
</dbReference>
<dbReference type="GeneID" id="5055060"/>
<evidence type="ECO:0000256" key="3">
    <source>
        <dbReference type="ARBA" id="ARBA00023004"/>
    </source>
</evidence>
<comment type="caution">
    <text evidence="6">The sequence shown here is derived from an EMBL/GenBank/DDBJ whole genome shotgun (WGS) entry which is preliminary data.</text>
</comment>
<dbReference type="SUPFAM" id="SSF102114">
    <property type="entry name" value="Radical SAM enzymes"/>
    <property type="match status" value="1"/>
</dbReference>
<dbReference type="InterPro" id="IPR007197">
    <property type="entry name" value="rSAM"/>
</dbReference>
<proteinExistence type="predicted"/>
<dbReference type="InterPro" id="IPR058240">
    <property type="entry name" value="rSAM_sf"/>
</dbReference>
<dbReference type="PANTHER" id="PTHR11228">
    <property type="entry name" value="RADICAL SAM DOMAIN PROTEIN"/>
    <property type="match status" value="1"/>
</dbReference>
<dbReference type="CDD" id="cd01335">
    <property type="entry name" value="Radical_SAM"/>
    <property type="match status" value="1"/>
</dbReference>
<evidence type="ECO:0000313" key="6">
    <source>
        <dbReference type="EMBL" id="NYR15013.1"/>
    </source>
</evidence>
<dbReference type="CDD" id="cd21109">
    <property type="entry name" value="SPASM"/>
    <property type="match status" value="1"/>
</dbReference>
<name>A0A7L4P8L5_9CREN</name>
<dbReference type="SFLD" id="SFLDG01067">
    <property type="entry name" value="SPASM/twitch_domain_containing"/>
    <property type="match status" value="1"/>
</dbReference>
<dbReference type="Pfam" id="PF04055">
    <property type="entry name" value="Radical_SAM"/>
    <property type="match status" value="1"/>
</dbReference>
<accession>A0A7L4P8L5</accession>
<evidence type="ECO:0000256" key="4">
    <source>
        <dbReference type="ARBA" id="ARBA00023014"/>
    </source>
</evidence>
<gene>
    <name evidence="6" type="ORF">HC235_03375</name>
</gene>
<organism evidence="6 7">
    <name type="scientific">Pyrobaculum arsenaticum</name>
    <dbReference type="NCBI Taxonomy" id="121277"/>
    <lineage>
        <taxon>Archaea</taxon>
        <taxon>Thermoproteota</taxon>
        <taxon>Thermoprotei</taxon>
        <taxon>Thermoproteales</taxon>
        <taxon>Thermoproteaceae</taxon>
        <taxon>Pyrobaculum</taxon>
    </lineage>
</organism>
<evidence type="ECO:0000256" key="1">
    <source>
        <dbReference type="ARBA" id="ARBA00022691"/>
    </source>
</evidence>
<dbReference type="SFLD" id="SFLDS00029">
    <property type="entry name" value="Radical_SAM"/>
    <property type="match status" value="1"/>
</dbReference>
<keyword evidence="3" id="KW-0408">Iron</keyword>
<protein>
    <submittedName>
        <fullName evidence="6">Radical SAM protein</fullName>
    </submittedName>
</protein>
<keyword evidence="1" id="KW-0949">S-adenosyl-L-methionine</keyword>
<reference evidence="6 7" key="1">
    <citation type="journal article" date="2020" name="Nat. Commun.">
        <title>The structures of two archaeal type IV pili illuminate evolutionary relationships.</title>
        <authorList>
            <person name="Wang F."/>
            <person name="Baquero D.P."/>
            <person name="Su Z."/>
            <person name="Beltran L.C."/>
            <person name="Prangishvili D."/>
            <person name="Krupovic M."/>
            <person name="Egelman E.H."/>
        </authorList>
    </citation>
    <scope>NUCLEOTIDE SEQUENCE [LARGE SCALE GENOMIC DNA]</scope>
    <source>
        <strain evidence="6 7">2GA</strain>
    </source>
</reference>
<keyword evidence="2" id="KW-0479">Metal-binding</keyword>
<dbReference type="Proteomes" id="UP000554766">
    <property type="component" value="Unassembled WGS sequence"/>
</dbReference>
<dbReference type="OMA" id="EISACCG"/>
<dbReference type="InterPro" id="IPR050377">
    <property type="entry name" value="Radical_SAM_PqqE_MftC-like"/>
</dbReference>
<keyword evidence="7" id="KW-1185">Reference proteome</keyword>
<dbReference type="PANTHER" id="PTHR11228:SF34">
    <property type="entry name" value="TUNGSTEN-CONTAINING ALDEHYDE FERREDOXIN OXIDOREDUCTASE COFACTOR MODIFYING PROTEIN"/>
    <property type="match status" value="1"/>
</dbReference>
<dbReference type="AlphaFoldDB" id="A0A7L4P8L5"/>
<dbReference type="Pfam" id="PF13186">
    <property type="entry name" value="SPASM"/>
    <property type="match status" value="1"/>
</dbReference>
<evidence type="ECO:0000259" key="5">
    <source>
        <dbReference type="PROSITE" id="PS51918"/>
    </source>
</evidence>